<keyword evidence="4" id="KW-1185">Reference proteome</keyword>
<feature type="domain" description="Integrase zinc-binding" evidence="2">
    <location>
        <begin position="2"/>
        <end position="42"/>
    </location>
</feature>
<dbReference type="EMBL" id="WHVB01000020">
    <property type="protein sequence ID" value="KAF8472338.1"/>
    <property type="molecule type" value="Genomic_DNA"/>
</dbReference>
<dbReference type="OrthoDB" id="3341476at2759"/>
<name>A0A9P5MMZ0_9AGAM</name>
<comment type="caution">
    <text evidence="3">The sequence shown here is derived from an EMBL/GenBank/DDBJ whole genome shotgun (WGS) entry which is preliminary data.</text>
</comment>
<dbReference type="AlphaFoldDB" id="A0A9P5MMZ0"/>
<sequence length="225" mass="25172">MFLQEYHDTPTSGHPGVWKTYLALKRDYWWPTIHKDVEDYVKCTFSSSFKSSTSVTLSITVPKYPRSPDISYCSCRSMSECYNYFPDELPHVFEFDADSRPLDGCFKQPNTAQPTPSPPSPPPPSPPPASRSESIISLEVLLAGVAEWRAATGREPLTPDFSSPTWTFQDLSPTPSEFDLVSDQDPEPVGEVSQDQEGVRVDDPFVDITYPFLPCDPWANPGPSE</sequence>
<evidence type="ECO:0000256" key="1">
    <source>
        <dbReference type="SAM" id="MobiDB-lite"/>
    </source>
</evidence>
<proteinExistence type="predicted"/>
<dbReference type="InterPro" id="IPR041588">
    <property type="entry name" value="Integrase_H2C2"/>
</dbReference>
<reference evidence="3" key="1">
    <citation type="submission" date="2019-10" db="EMBL/GenBank/DDBJ databases">
        <authorList>
            <consortium name="DOE Joint Genome Institute"/>
            <person name="Kuo A."/>
            <person name="Miyauchi S."/>
            <person name="Kiss E."/>
            <person name="Drula E."/>
            <person name="Kohler A."/>
            <person name="Sanchez-Garcia M."/>
            <person name="Andreopoulos B."/>
            <person name="Barry K.W."/>
            <person name="Bonito G."/>
            <person name="Buee M."/>
            <person name="Carver A."/>
            <person name="Chen C."/>
            <person name="Cichocki N."/>
            <person name="Clum A."/>
            <person name="Culley D."/>
            <person name="Crous P.W."/>
            <person name="Fauchery L."/>
            <person name="Girlanda M."/>
            <person name="Hayes R."/>
            <person name="Keri Z."/>
            <person name="LaButti K."/>
            <person name="Lipzen A."/>
            <person name="Lombard V."/>
            <person name="Magnuson J."/>
            <person name="Maillard F."/>
            <person name="Morin E."/>
            <person name="Murat C."/>
            <person name="Nolan M."/>
            <person name="Ohm R."/>
            <person name="Pangilinan J."/>
            <person name="Pereira M."/>
            <person name="Perotto S."/>
            <person name="Peter M."/>
            <person name="Riley R."/>
            <person name="Sitrit Y."/>
            <person name="Stielow B."/>
            <person name="Szollosi G."/>
            <person name="Zifcakova L."/>
            <person name="Stursova M."/>
            <person name="Spatafora J.W."/>
            <person name="Tedersoo L."/>
            <person name="Vaario L.-M."/>
            <person name="Yamada A."/>
            <person name="Yan M."/>
            <person name="Wang P."/>
            <person name="Xu J."/>
            <person name="Bruns T."/>
            <person name="Baldrian P."/>
            <person name="Vilgalys R."/>
            <person name="Henrissat B."/>
            <person name="Grigoriev I.V."/>
            <person name="Hibbett D."/>
            <person name="Nagy L.G."/>
            <person name="Martin F.M."/>
        </authorList>
    </citation>
    <scope>NUCLEOTIDE SEQUENCE</scope>
    <source>
        <strain evidence="3">Prilba</strain>
    </source>
</reference>
<feature type="region of interest" description="Disordered" evidence="1">
    <location>
        <begin position="155"/>
        <end position="201"/>
    </location>
</feature>
<organism evidence="3 4">
    <name type="scientific">Russula ochroleuca</name>
    <dbReference type="NCBI Taxonomy" id="152965"/>
    <lineage>
        <taxon>Eukaryota</taxon>
        <taxon>Fungi</taxon>
        <taxon>Dikarya</taxon>
        <taxon>Basidiomycota</taxon>
        <taxon>Agaricomycotina</taxon>
        <taxon>Agaricomycetes</taxon>
        <taxon>Russulales</taxon>
        <taxon>Russulaceae</taxon>
        <taxon>Russula</taxon>
    </lineage>
</organism>
<accession>A0A9P5MMZ0</accession>
<feature type="compositionally biased region" description="Polar residues" evidence="1">
    <location>
        <begin position="160"/>
        <end position="175"/>
    </location>
</feature>
<feature type="region of interest" description="Disordered" evidence="1">
    <location>
        <begin position="104"/>
        <end position="131"/>
    </location>
</feature>
<gene>
    <name evidence="3" type="ORF">DFH94DRAFT_696087</name>
</gene>
<reference evidence="3" key="2">
    <citation type="journal article" date="2020" name="Nat. Commun.">
        <title>Large-scale genome sequencing of mycorrhizal fungi provides insights into the early evolution of symbiotic traits.</title>
        <authorList>
            <person name="Miyauchi S."/>
            <person name="Kiss E."/>
            <person name="Kuo A."/>
            <person name="Drula E."/>
            <person name="Kohler A."/>
            <person name="Sanchez-Garcia M."/>
            <person name="Morin E."/>
            <person name="Andreopoulos B."/>
            <person name="Barry K.W."/>
            <person name="Bonito G."/>
            <person name="Buee M."/>
            <person name="Carver A."/>
            <person name="Chen C."/>
            <person name="Cichocki N."/>
            <person name="Clum A."/>
            <person name="Culley D."/>
            <person name="Crous P.W."/>
            <person name="Fauchery L."/>
            <person name="Girlanda M."/>
            <person name="Hayes R.D."/>
            <person name="Keri Z."/>
            <person name="LaButti K."/>
            <person name="Lipzen A."/>
            <person name="Lombard V."/>
            <person name="Magnuson J."/>
            <person name="Maillard F."/>
            <person name="Murat C."/>
            <person name="Nolan M."/>
            <person name="Ohm R.A."/>
            <person name="Pangilinan J."/>
            <person name="Pereira M.F."/>
            <person name="Perotto S."/>
            <person name="Peter M."/>
            <person name="Pfister S."/>
            <person name="Riley R."/>
            <person name="Sitrit Y."/>
            <person name="Stielow J.B."/>
            <person name="Szollosi G."/>
            <person name="Zifcakova L."/>
            <person name="Stursova M."/>
            <person name="Spatafora J.W."/>
            <person name="Tedersoo L."/>
            <person name="Vaario L.M."/>
            <person name="Yamada A."/>
            <person name="Yan M."/>
            <person name="Wang P."/>
            <person name="Xu J."/>
            <person name="Bruns T."/>
            <person name="Baldrian P."/>
            <person name="Vilgalys R."/>
            <person name="Dunand C."/>
            <person name="Henrissat B."/>
            <person name="Grigoriev I.V."/>
            <person name="Hibbett D."/>
            <person name="Nagy L.G."/>
            <person name="Martin F.M."/>
        </authorList>
    </citation>
    <scope>NUCLEOTIDE SEQUENCE</scope>
    <source>
        <strain evidence="3">Prilba</strain>
    </source>
</reference>
<protein>
    <recommendedName>
        <fullName evidence="2">Integrase zinc-binding domain-containing protein</fullName>
    </recommendedName>
</protein>
<dbReference type="Pfam" id="PF17921">
    <property type="entry name" value="Integrase_H2C2"/>
    <property type="match status" value="1"/>
</dbReference>
<evidence type="ECO:0000313" key="3">
    <source>
        <dbReference type="EMBL" id="KAF8472338.1"/>
    </source>
</evidence>
<evidence type="ECO:0000313" key="4">
    <source>
        <dbReference type="Proteomes" id="UP000759537"/>
    </source>
</evidence>
<dbReference type="Gene3D" id="1.10.340.70">
    <property type="match status" value="1"/>
</dbReference>
<dbReference type="Proteomes" id="UP000759537">
    <property type="component" value="Unassembled WGS sequence"/>
</dbReference>
<evidence type="ECO:0000259" key="2">
    <source>
        <dbReference type="Pfam" id="PF17921"/>
    </source>
</evidence>
<feature type="compositionally biased region" description="Pro residues" evidence="1">
    <location>
        <begin position="115"/>
        <end position="129"/>
    </location>
</feature>